<dbReference type="HAMAP" id="MF_01569">
    <property type="entry name" value="Pro_tRNA_synth_type1"/>
    <property type="match status" value="1"/>
</dbReference>
<dbReference type="CDD" id="cd00779">
    <property type="entry name" value="ProRS_core_prok"/>
    <property type="match status" value="1"/>
</dbReference>
<evidence type="ECO:0000313" key="14">
    <source>
        <dbReference type="EMBL" id="BAV96477.1"/>
    </source>
</evidence>
<evidence type="ECO:0000256" key="10">
    <source>
        <dbReference type="ARBA" id="ARBA00053664"/>
    </source>
</evidence>
<dbReference type="PANTHER" id="PTHR42753:SF2">
    <property type="entry name" value="PROLINE--TRNA LIGASE"/>
    <property type="match status" value="1"/>
</dbReference>
<keyword evidence="4 12" id="KW-0436">Ligase</keyword>
<dbReference type="InterPro" id="IPR033730">
    <property type="entry name" value="ProRS_core_prok"/>
</dbReference>
<dbReference type="GO" id="GO:0004827">
    <property type="term" value="F:proline-tRNA ligase activity"/>
    <property type="evidence" value="ECO:0007669"/>
    <property type="project" value="UniProtKB-UniRule"/>
</dbReference>
<dbReference type="CDD" id="cd00861">
    <property type="entry name" value="ProRS_anticodon_short"/>
    <property type="match status" value="1"/>
</dbReference>
<evidence type="ECO:0000256" key="8">
    <source>
        <dbReference type="ARBA" id="ARBA00023146"/>
    </source>
</evidence>
<dbReference type="InterPro" id="IPR007214">
    <property type="entry name" value="YbaK/aa-tRNA-synth-assoc-dom"/>
</dbReference>
<dbReference type="GO" id="GO:0005829">
    <property type="term" value="C:cytosol"/>
    <property type="evidence" value="ECO:0007669"/>
    <property type="project" value="TreeGrafter"/>
</dbReference>
<dbReference type="EC" id="6.1.1.15" evidence="12"/>
<dbReference type="AlphaFoldDB" id="A0AAU9ANV4"/>
<comment type="subcellular location">
    <subcellularLocation>
        <location evidence="1 12">Cytoplasm</location>
    </subcellularLocation>
</comment>
<evidence type="ECO:0000256" key="11">
    <source>
        <dbReference type="ARBA" id="ARBA00060755"/>
    </source>
</evidence>
<dbReference type="InterPro" id="IPR004500">
    <property type="entry name" value="Pro-tRNA-synth_IIa_bac-type"/>
</dbReference>
<dbReference type="Gene3D" id="3.30.930.10">
    <property type="entry name" value="Bira Bifunctional Protein, Domain 2"/>
    <property type="match status" value="2"/>
</dbReference>
<dbReference type="PROSITE" id="PS50862">
    <property type="entry name" value="AA_TRNA_LIGASE_II"/>
    <property type="match status" value="1"/>
</dbReference>
<dbReference type="NCBIfam" id="NF006625">
    <property type="entry name" value="PRK09194.1"/>
    <property type="match status" value="1"/>
</dbReference>
<dbReference type="GO" id="GO:0005524">
    <property type="term" value="F:ATP binding"/>
    <property type="evidence" value="ECO:0007669"/>
    <property type="project" value="UniProtKB-UniRule"/>
</dbReference>
<sequence length="571" mass="61905">MRLSQFHLHTSKETPAEAEIVSHKLMLKAGMIRKLAAGLYTWSPLGLRVLRKVERAVREEMTAAGAIEVLMPAVQPKELWEETGRWEKFGGQLLKMQDRKEAWYCYGPTHEEVITDFARNELASYKQLPVNFFQIQTKFRDEIRPRFGVMRAREFLMKDAYSFHISDEDLGREYRNMYDTYGRIFTRLGLKFRAVFADTGAIGGSASHEFHVLADSGEDAIAFSDGSDYAANVELAEALAPGPRAAAGEDLRKVETPTQKTCEDVAALLGIALQRTVKSVAIVGSDAEGAAQFALALVRGDHTVNEIKLSKLAGLGEYRLATEAEILEHLGAQPGFLGPVKPVKAIRVIADRSVAALADFVVGANENGYHLAGVNWGRDLAEPAEVADIRNAVAGDPSPDGNGTLSIARGIEVGHVFQLGRKYAEAMKLSVLDDSGKAATPAMGCYGIGVSRIVAAAIEQNHDDAGIAWPEAMAPWQAVVCVINPKNDAAVAEAAQALYQDLLKAGVDAALDDRGLRPGAMFADMELIGVPHRVVVSERGLAAGSFEYRHRRSEAAENLDRAAVLARIAAA</sequence>
<reference evidence="14 15" key="1">
    <citation type="journal article" date="2017" name="DNA Res.">
        <title>Complete genome sequence and expression profile of the commercial lytic enzyme producer Lysobacter enzymogenes M497-1.</title>
        <authorList>
            <person name="Takami H."/>
            <person name="Toyoda A."/>
            <person name="Uchiyama I."/>
            <person name="Itoh T."/>
            <person name="Takaki Y."/>
            <person name="Arai W."/>
            <person name="Nishi S."/>
            <person name="Kawai M."/>
            <person name="Shinya K."/>
            <person name="Ikeda H."/>
        </authorList>
    </citation>
    <scope>NUCLEOTIDE SEQUENCE [LARGE SCALE GENOMIC DNA]</scope>
    <source>
        <strain evidence="14 15">M497-1</strain>
    </source>
</reference>
<evidence type="ECO:0000256" key="12">
    <source>
        <dbReference type="HAMAP-Rule" id="MF_01569"/>
    </source>
</evidence>
<dbReference type="Gene3D" id="3.40.50.800">
    <property type="entry name" value="Anticodon-binding domain"/>
    <property type="match status" value="1"/>
</dbReference>
<comment type="subunit">
    <text evidence="2 12">Homodimer.</text>
</comment>
<keyword evidence="3 12" id="KW-0963">Cytoplasm</keyword>
<evidence type="ECO:0000256" key="6">
    <source>
        <dbReference type="ARBA" id="ARBA00022840"/>
    </source>
</evidence>
<comment type="function">
    <text evidence="10 12">Catalyzes the attachment of proline to tRNA(Pro) in a two-step reaction: proline is first activated by ATP to form Pro-AMP and then transferred to the acceptor end of tRNA(Pro). As ProRS can inadvertently accommodate and process non-cognate amino acids such as alanine and cysteine, to avoid such errors it has two additional distinct editing activities against alanine. One activity is designated as 'pretransfer' editing and involves the tRNA(Pro)-independent hydrolysis of activated Ala-AMP. The other activity is designated 'posttransfer' editing and involves deacylation of mischarged Ala-tRNA(Pro). The misacylated Cys-tRNA(Pro) is not edited by ProRS.</text>
</comment>
<dbReference type="InterPro" id="IPR004154">
    <property type="entry name" value="Anticodon-bd"/>
</dbReference>
<keyword evidence="8 12" id="KW-0030">Aminoacyl-tRNA synthetase</keyword>
<proteinExistence type="inferred from homology"/>
<dbReference type="PRINTS" id="PR01046">
    <property type="entry name" value="TRNASYNTHPRO"/>
</dbReference>
<dbReference type="Gene3D" id="3.90.960.10">
    <property type="entry name" value="YbaK/aminoacyl-tRNA synthetase-associated domain"/>
    <property type="match status" value="1"/>
</dbReference>
<evidence type="ECO:0000313" key="15">
    <source>
        <dbReference type="Proteomes" id="UP000218824"/>
    </source>
</evidence>
<dbReference type="InterPro" id="IPR050062">
    <property type="entry name" value="Pro-tRNA_synthetase"/>
</dbReference>
<dbReference type="InterPro" id="IPR044140">
    <property type="entry name" value="ProRS_anticodon_short"/>
</dbReference>
<dbReference type="InterPro" id="IPR036621">
    <property type="entry name" value="Anticodon-bd_dom_sf"/>
</dbReference>
<evidence type="ECO:0000256" key="4">
    <source>
        <dbReference type="ARBA" id="ARBA00022598"/>
    </source>
</evidence>
<keyword evidence="6 12" id="KW-0067">ATP-binding</keyword>
<dbReference type="InterPro" id="IPR006195">
    <property type="entry name" value="aa-tRNA-synth_II"/>
</dbReference>
<evidence type="ECO:0000256" key="2">
    <source>
        <dbReference type="ARBA" id="ARBA00011738"/>
    </source>
</evidence>
<dbReference type="Pfam" id="PF04073">
    <property type="entry name" value="tRNA_edit"/>
    <property type="match status" value="1"/>
</dbReference>
<dbReference type="CDD" id="cd04334">
    <property type="entry name" value="ProRS-INS"/>
    <property type="match status" value="1"/>
</dbReference>
<organism evidence="14 15">
    <name type="scientific">Lysobacter enzymogenes</name>
    <dbReference type="NCBI Taxonomy" id="69"/>
    <lineage>
        <taxon>Bacteria</taxon>
        <taxon>Pseudomonadati</taxon>
        <taxon>Pseudomonadota</taxon>
        <taxon>Gammaproteobacteria</taxon>
        <taxon>Lysobacterales</taxon>
        <taxon>Lysobacteraceae</taxon>
        <taxon>Lysobacter</taxon>
    </lineage>
</organism>
<dbReference type="RefSeq" id="WP_096376881.1">
    <property type="nucleotide sequence ID" value="NZ_AP014940.1"/>
</dbReference>
<dbReference type="GO" id="GO:0006433">
    <property type="term" value="P:prolyl-tRNA aminoacylation"/>
    <property type="evidence" value="ECO:0007669"/>
    <property type="project" value="UniProtKB-UniRule"/>
</dbReference>
<evidence type="ECO:0000256" key="3">
    <source>
        <dbReference type="ARBA" id="ARBA00022490"/>
    </source>
</evidence>
<dbReference type="Pfam" id="PF00587">
    <property type="entry name" value="tRNA-synt_2b"/>
    <property type="match status" value="1"/>
</dbReference>
<dbReference type="NCBIfam" id="TIGR00409">
    <property type="entry name" value="proS_fam_II"/>
    <property type="match status" value="1"/>
</dbReference>
<dbReference type="InterPro" id="IPR002316">
    <property type="entry name" value="Pro-tRNA-ligase_IIa"/>
</dbReference>
<dbReference type="FunFam" id="3.30.930.10:FF:000065">
    <property type="entry name" value="Proline--tRNA ligase"/>
    <property type="match status" value="1"/>
</dbReference>
<dbReference type="InterPro" id="IPR002314">
    <property type="entry name" value="aa-tRNA-synt_IIb"/>
</dbReference>
<keyword evidence="7 12" id="KW-0648">Protein biosynthesis</keyword>
<protein>
    <recommendedName>
        <fullName evidence="12">Proline--tRNA ligase</fullName>
        <ecNumber evidence="12">6.1.1.15</ecNumber>
    </recommendedName>
    <alternativeName>
        <fullName evidence="12">Prolyl-tRNA synthetase</fullName>
        <shortName evidence="12">ProRS</shortName>
    </alternativeName>
</protein>
<dbReference type="GO" id="GO:0002161">
    <property type="term" value="F:aminoacyl-tRNA deacylase activity"/>
    <property type="evidence" value="ECO:0007669"/>
    <property type="project" value="InterPro"/>
</dbReference>
<comment type="similarity">
    <text evidence="11 12">Belongs to the class-II aminoacyl-tRNA synthetase family. ProS type 1 subfamily.</text>
</comment>
<dbReference type="EMBL" id="AP014940">
    <property type="protein sequence ID" value="BAV96477.1"/>
    <property type="molecule type" value="Genomic_DNA"/>
</dbReference>
<evidence type="ECO:0000256" key="5">
    <source>
        <dbReference type="ARBA" id="ARBA00022741"/>
    </source>
</evidence>
<dbReference type="KEGG" id="lem:LEN_0990"/>
<accession>A0AAU9ANV4</accession>
<evidence type="ECO:0000256" key="9">
    <source>
        <dbReference type="ARBA" id="ARBA00047671"/>
    </source>
</evidence>
<evidence type="ECO:0000256" key="1">
    <source>
        <dbReference type="ARBA" id="ARBA00004496"/>
    </source>
</evidence>
<keyword evidence="5 12" id="KW-0547">Nucleotide-binding</keyword>
<dbReference type="Proteomes" id="UP000218824">
    <property type="component" value="Chromosome"/>
</dbReference>
<dbReference type="FunFam" id="3.30.930.10:FF:000012">
    <property type="entry name" value="Proline--tRNA ligase"/>
    <property type="match status" value="1"/>
</dbReference>
<dbReference type="GeneID" id="83062881"/>
<dbReference type="SUPFAM" id="SSF55681">
    <property type="entry name" value="Class II aaRS and biotin synthetases"/>
    <property type="match status" value="1"/>
</dbReference>
<dbReference type="SUPFAM" id="SSF55826">
    <property type="entry name" value="YbaK/ProRS associated domain"/>
    <property type="match status" value="1"/>
</dbReference>
<evidence type="ECO:0000259" key="13">
    <source>
        <dbReference type="PROSITE" id="PS50862"/>
    </source>
</evidence>
<comment type="catalytic activity">
    <reaction evidence="9 12">
        <text>tRNA(Pro) + L-proline + ATP = L-prolyl-tRNA(Pro) + AMP + diphosphate</text>
        <dbReference type="Rhea" id="RHEA:14305"/>
        <dbReference type="Rhea" id="RHEA-COMP:9700"/>
        <dbReference type="Rhea" id="RHEA-COMP:9702"/>
        <dbReference type="ChEBI" id="CHEBI:30616"/>
        <dbReference type="ChEBI" id="CHEBI:33019"/>
        <dbReference type="ChEBI" id="CHEBI:60039"/>
        <dbReference type="ChEBI" id="CHEBI:78442"/>
        <dbReference type="ChEBI" id="CHEBI:78532"/>
        <dbReference type="ChEBI" id="CHEBI:456215"/>
        <dbReference type="EC" id="6.1.1.15"/>
    </reaction>
</comment>
<dbReference type="SUPFAM" id="SSF52954">
    <property type="entry name" value="Class II aaRS ABD-related"/>
    <property type="match status" value="1"/>
</dbReference>
<feature type="domain" description="Aminoacyl-transfer RNA synthetases class-II family profile" evidence="13">
    <location>
        <begin position="38"/>
        <end position="470"/>
    </location>
</feature>
<gene>
    <name evidence="12 14" type="primary">proS</name>
    <name evidence="14" type="ORF">LEN_0990</name>
</gene>
<dbReference type="Pfam" id="PF03129">
    <property type="entry name" value="HGTP_anticodon"/>
    <property type="match status" value="1"/>
</dbReference>
<dbReference type="InterPro" id="IPR023717">
    <property type="entry name" value="Pro-tRNA-Synthase_IIa_type1"/>
</dbReference>
<name>A0AAU9ANV4_LYSEN</name>
<dbReference type="InterPro" id="IPR045864">
    <property type="entry name" value="aa-tRNA-synth_II/BPL/LPL"/>
</dbReference>
<comment type="domain">
    <text evidence="12">Consists of three domains: the N-terminal catalytic domain, the editing domain and the C-terminal anticodon-binding domain.</text>
</comment>
<dbReference type="InterPro" id="IPR036754">
    <property type="entry name" value="YbaK/aa-tRNA-synt-asso_dom_sf"/>
</dbReference>
<dbReference type="PANTHER" id="PTHR42753">
    <property type="entry name" value="MITOCHONDRIAL RIBOSOME PROTEIN L39/PROLYL-TRNA LIGASE FAMILY MEMBER"/>
    <property type="match status" value="1"/>
</dbReference>
<evidence type="ECO:0000256" key="7">
    <source>
        <dbReference type="ARBA" id="ARBA00022917"/>
    </source>
</evidence>